<evidence type="ECO:0000313" key="1">
    <source>
        <dbReference type="EMBL" id="KZT75025.1"/>
    </source>
</evidence>
<evidence type="ECO:0000313" key="2">
    <source>
        <dbReference type="Proteomes" id="UP000076727"/>
    </source>
</evidence>
<accession>A0A165UK00</accession>
<gene>
    <name evidence="1" type="ORF">DAEQUDRAFT_17833</name>
</gene>
<organism evidence="1 2">
    <name type="scientific">Daedalea quercina L-15889</name>
    <dbReference type="NCBI Taxonomy" id="1314783"/>
    <lineage>
        <taxon>Eukaryota</taxon>
        <taxon>Fungi</taxon>
        <taxon>Dikarya</taxon>
        <taxon>Basidiomycota</taxon>
        <taxon>Agaricomycotina</taxon>
        <taxon>Agaricomycetes</taxon>
        <taxon>Polyporales</taxon>
        <taxon>Fomitopsis</taxon>
    </lineage>
</organism>
<dbReference type="EMBL" id="KV429032">
    <property type="protein sequence ID" value="KZT75025.1"/>
    <property type="molecule type" value="Genomic_DNA"/>
</dbReference>
<proteinExistence type="predicted"/>
<dbReference type="Proteomes" id="UP000076727">
    <property type="component" value="Unassembled WGS sequence"/>
</dbReference>
<protein>
    <submittedName>
        <fullName evidence="1">Uncharacterized protein</fullName>
    </submittedName>
</protein>
<dbReference type="AlphaFoldDB" id="A0A165UK00"/>
<reference evidence="1 2" key="1">
    <citation type="journal article" date="2016" name="Mol. Biol. Evol.">
        <title>Comparative Genomics of Early-Diverging Mushroom-Forming Fungi Provides Insights into the Origins of Lignocellulose Decay Capabilities.</title>
        <authorList>
            <person name="Nagy L.G."/>
            <person name="Riley R."/>
            <person name="Tritt A."/>
            <person name="Adam C."/>
            <person name="Daum C."/>
            <person name="Floudas D."/>
            <person name="Sun H."/>
            <person name="Yadav J.S."/>
            <person name="Pangilinan J."/>
            <person name="Larsson K.H."/>
            <person name="Matsuura K."/>
            <person name="Barry K."/>
            <person name="Labutti K."/>
            <person name="Kuo R."/>
            <person name="Ohm R.A."/>
            <person name="Bhattacharya S.S."/>
            <person name="Shirouzu T."/>
            <person name="Yoshinaga Y."/>
            <person name="Martin F.M."/>
            <person name="Grigoriev I.V."/>
            <person name="Hibbett D.S."/>
        </authorList>
    </citation>
    <scope>NUCLEOTIDE SEQUENCE [LARGE SCALE GENOMIC DNA]</scope>
    <source>
        <strain evidence="1 2">L-15889</strain>
    </source>
</reference>
<sequence length="112" mass="12929">MPGITVGVYVCCPRYGARSTFLGYHYAYRNTPVRCTRGRASLRVHHHRQRYLLRDASKGVLQYAITNLCFDIVAIILRCLKTWRTAVWACPEAYIQRPSFSPCIRVSRLAHL</sequence>
<name>A0A165UK00_9APHY</name>
<keyword evidence="2" id="KW-1185">Reference proteome</keyword>